<dbReference type="Pfam" id="PF01243">
    <property type="entry name" value="PNPOx_N"/>
    <property type="match status" value="1"/>
</dbReference>
<dbReference type="PANTHER" id="PTHR39336:SF1">
    <property type="entry name" value="PYRIDOXAMINE PHOSPHATE OXIDASE FAMILY PROTEIN (AFU_ORTHOLOGUE AFUA_6G11440)"/>
    <property type="match status" value="1"/>
</dbReference>
<dbReference type="AlphaFoldDB" id="A0A2B7Y0H1"/>
<feature type="transmembrane region" description="Helical" evidence="1">
    <location>
        <begin position="230"/>
        <end position="253"/>
    </location>
</feature>
<dbReference type="InterPro" id="IPR011576">
    <property type="entry name" value="Pyridox_Oxase_N"/>
</dbReference>
<comment type="caution">
    <text evidence="3">The sequence shown here is derived from an EMBL/GenBank/DDBJ whole genome shotgun (WGS) entry which is preliminary data.</text>
</comment>
<gene>
    <name evidence="3" type="ORF">AJ79_03026</name>
</gene>
<feature type="domain" description="Pyridoxamine 5'-phosphate oxidase N-terminal" evidence="2">
    <location>
        <begin position="10"/>
        <end position="138"/>
    </location>
</feature>
<dbReference type="SUPFAM" id="SSF50475">
    <property type="entry name" value="FMN-binding split barrel"/>
    <property type="match status" value="1"/>
</dbReference>
<dbReference type="Gene3D" id="2.30.110.10">
    <property type="entry name" value="Electron Transport, Fmn-binding Protein, Chain A"/>
    <property type="match status" value="1"/>
</dbReference>
<keyword evidence="4" id="KW-1185">Reference proteome</keyword>
<reference evidence="3 4" key="1">
    <citation type="submission" date="2017-10" db="EMBL/GenBank/DDBJ databases">
        <title>Comparative genomics in systemic dimorphic fungi from Ajellomycetaceae.</title>
        <authorList>
            <person name="Munoz J.F."/>
            <person name="Mcewen J.G."/>
            <person name="Clay O.K."/>
            <person name="Cuomo C.A."/>
        </authorList>
    </citation>
    <scope>NUCLEOTIDE SEQUENCE [LARGE SCALE GENOMIC DNA]</scope>
    <source>
        <strain evidence="3 4">UAMH5409</strain>
    </source>
</reference>
<keyword evidence="1" id="KW-1133">Transmembrane helix</keyword>
<evidence type="ECO:0000256" key="1">
    <source>
        <dbReference type="SAM" id="Phobius"/>
    </source>
</evidence>
<dbReference type="InterPro" id="IPR012349">
    <property type="entry name" value="Split_barrel_FMN-bd"/>
</dbReference>
<dbReference type="Proteomes" id="UP000223968">
    <property type="component" value="Unassembled WGS sequence"/>
</dbReference>
<evidence type="ECO:0000313" key="3">
    <source>
        <dbReference type="EMBL" id="PGH14533.1"/>
    </source>
</evidence>
<evidence type="ECO:0000259" key="2">
    <source>
        <dbReference type="Pfam" id="PF01243"/>
    </source>
</evidence>
<sequence length="259" mass="27891">MVAFFPSISPDLRAWLLAQPVFFVASAPTTGAHINLSPKGLPASSLAVLSPNSVAYVDATGSGNETISHLRENGRLTIMFCSFDAAPRILRLFCSGKVIEWDEPGFHAMLGKMGMAGKYVEGARAVIVLDVFKVQTSCGYGVPRLALTTDPGTQTPKPYLQDRETMGHWAATKISKNQLHAYQADMNADSLDGLPGLKAAMRDRARGNLIQKGLVDVRIWACRNRRGIELVAVMLVSALLTVVVLGVNGLLAVDFPVQV</sequence>
<proteinExistence type="predicted"/>
<name>A0A2B7Y0H1_9EURO</name>
<dbReference type="PANTHER" id="PTHR39336">
    <property type="entry name" value="PYRIDOXAMINE PHOSPHATE OXIDASE FAMILY PROTEIN (AFU_ORTHOLOGUE AFUA_6G11440)"/>
    <property type="match status" value="1"/>
</dbReference>
<protein>
    <recommendedName>
        <fullName evidence="2">Pyridoxamine 5'-phosphate oxidase N-terminal domain-containing protein</fullName>
    </recommendedName>
</protein>
<accession>A0A2B7Y0H1</accession>
<evidence type="ECO:0000313" key="4">
    <source>
        <dbReference type="Proteomes" id="UP000223968"/>
    </source>
</evidence>
<organism evidence="3 4">
    <name type="scientific">Helicocarpus griseus UAMH5409</name>
    <dbReference type="NCBI Taxonomy" id="1447875"/>
    <lineage>
        <taxon>Eukaryota</taxon>
        <taxon>Fungi</taxon>
        <taxon>Dikarya</taxon>
        <taxon>Ascomycota</taxon>
        <taxon>Pezizomycotina</taxon>
        <taxon>Eurotiomycetes</taxon>
        <taxon>Eurotiomycetidae</taxon>
        <taxon>Onygenales</taxon>
        <taxon>Ajellomycetaceae</taxon>
        <taxon>Helicocarpus</taxon>
    </lineage>
</organism>
<dbReference type="OrthoDB" id="539398at2759"/>
<keyword evidence="1" id="KW-0472">Membrane</keyword>
<keyword evidence="1" id="KW-0812">Transmembrane</keyword>
<dbReference type="STRING" id="1447875.A0A2B7Y0H1"/>
<dbReference type="EMBL" id="PDNB01000034">
    <property type="protein sequence ID" value="PGH14533.1"/>
    <property type="molecule type" value="Genomic_DNA"/>
</dbReference>